<dbReference type="Proteomes" id="UP000652761">
    <property type="component" value="Unassembled WGS sequence"/>
</dbReference>
<protein>
    <submittedName>
        <fullName evidence="1">Uncharacterized protein</fullName>
    </submittedName>
</protein>
<keyword evidence="2" id="KW-1185">Reference proteome</keyword>
<dbReference type="AlphaFoldDB" id="A0A843XI49"/>
<comment type="caution">
    <text evidence="1">The sequence shown here is derived from an EMBL/GenBank/DDBJ whole genome shotgun (WGS) entry which is preliminary data.</text>
</comment>
<dbReference type="EMBL" id="NMUH01008506">
    <property type="protein sequence ID" value="MQM18881.1"/>
    <property type="molecule type" value="Genomic_DNA"/>
</dbReference>
<evidence type="ECO:0000313" key="1">
    <source>
        <dbReference type="EMBL" id="MQM18881.1"/>
    </source>
</evidence>
<gene>
    <name evidence="1" type="ORF">Taro_051879</name>
</gene>
<reference evidence="1" key="1">
    <citation type="submission" date="2017-07" db="EMBL/GenBank/DDBJ databases">
        <title>Taro Niue Genome Assembly and Annotation.</title>
        <authorList>
            <person name="Atibalentja N."/>
            <person name="Keating K."/>
            <person name="Fields C.J."/>
        </authorList>
    </citation>
    <scope>NUCLEOTIDE SEQUENCE</scope>
    <source>
        <strain evidence="1">Niue_2</strain>
        <tissue evidence="1">Leaf</tissue>
    </source>
</reference>
<feature type="non-terminal residue" evidence="1">
    <location>
        <position position="1"/>
    </location>
</feature>
<name>A0A843XI49_COLES</name>
<evidence type="ECO:0000313" key="2">
    <source>
        <dbReference type="Proteomes" id="UP000652761"/>
    </source>
</evidence>
<accession>A0A843XI49</accession>
<sequence length="246" mass="27610">KKLEVVGSWKLWQLRAEAGRRLVRIWELAEAAGDLCFAGSGSVQWPVLLGDGVADLKAQLVKAPRRCRELLLTWRELSSGGFLFLVGEFDVILLSSKKLEVVGSWKLWQLRVEVGRRLVWIWELAEAAGDLCFAGSRSVQRPVLLGDGVVDLKAQLVKAPRRCRELLLTWRYAGGQPPGALRRWCGWACCAGSSGQLRWRHPDEVALVCWVRCKREAGAGCAERRGVLCAMRSWACAMEEEDLRRL</sequence>
<organism evidence="1 2">
    <name type="scientific">Colocasia esculenta</name>
    <name type="common">Wild taro</name>
    <name type="synonym">Arum esculentum</name>
    <dbReference type="NCBI Taxonomy" id="4460"/>
    <lineage>
        <taxon>Eukaryota</taxon>
        <taxon>Viridiplantae</taxon>
        <taxon>Streptophyta</taxon>
        <taxon>Embryophyta</taxon>
        <taxon>Tracheophyta</taxon>
        <taxon>Spermatophyta</taxon>
        <taxon>Magnoliopsida</taxon>
        <taxon>Liliopsida</taxon>
        <taxon>Araceae</taxon>
        <taxon>Aroideae</taxon>
        <taxon>Colocasieae</taxon>
        <taxon>Colocasia</taxon>
    </lineage>
</organism>
<proteinExistence type="predicted"/>